<name>A0A9Q3FKA4_9BASI</name>
<keyword evidence="3" id="KW-1185">Reference proteome</keyword>
<gene>
    <name evidence="2" type="ORF">O181_079113</name>
</gene>
<dbReference type="AlphaFoldDB" id="A0A9Q3FKA4"/>
<protein>
    <submittedName>
        <fullName evidence="2">Uncharacterized protein</fullName>
    </submittedName>
</protein>
<proteinExistence type="predicted"/>
<evidence type="ECO:0000313" key="3">
    <source>
        <dbReference type="Proteomes" id="UP000765509"/>
    </source>
</evidence>
<comment type="caution">
    <text evidence="2">The sequence shown here is derived from an EMBL/GenBank/DDBJ whole genome shotgun (WGS) entry which is preliminary data.</text>
</comment>
<sequence length="85" mass="9969">MSAKEFVRQFSKEQKEFTKKTTEKCNMPPKQQEPIVIKEHKDEKADAIAQVEEWGNWKPSQTLLSNRCWTWEGKTGKSKENSARI</sequence>
<evidence type="ECO:0000313" key="2">
    <source>
        <dbReference type="EMBL" id="MBW0539398.1"/>
    </source>
</evidence>
<feature type="region of interest" description="Disordered" evidence="1">
    <location>
        <begin position="1"/>
        <end position="28"/>
    </location>
</feature>
<dbReference type="Proteomes" id="UP000765509">
    <property type="component" value="Unassembled WGS sequence"/>
</dbReference>
<reference evidence="2" key="1">
    <citation type="submission" date="2021-03" db="EMBL/GenBank/DDBJ databases">
        <title>Draft genome sequence of rust myrtle Austropuccinia psidii MF-1, a brazilian biotype.</title>
        <authorList>
            <person name="Quecine M.C."/>
            <person name="Pachon D.M.R."/>
            <person name="Bonatelli M.L."/>
            <person name="Correr F.H."/>
            <person name="Franceschini L.M."/>
            <person name="Leite T.F."/>
            <person name="Margarido G.R.A."/>
            <person name="Almeida C.A."/>
            <person name="Ferrarezi J.A."/>
            <person name="Labate C.A."/>
        </authorList>
    </citation>
    <scope>NUCLEOTIDE SEQUENCE</scope>
    <source>
        <strain evidence="2">MF-1</strain>
    </source>
</reference>
<feature type="compositionally biased region" description="Basic and acidic residues" evidence="1">
    <location>
        <begin position="1"/>
        <end position="23"/>
    </location>
</feature>
<accession>A0A9Q3FKA4</accession>
<dbReference type="EMBL" id="AVOT02044000">
    <property type="protein sequence ID" value="MBW0539398.1"/>
    <property type="molecule type" value="Genomic_DNA"/>
</dbReference>
<organism evidence="2 3">
    <name type="scientific">Austropuccinia psidii MF-1</name>
    <dbReference type="NCBI Taxonomy" id="1389203"/>
    <lineage>
        <taxon>Eukaryota</taxon>
        <taxon>Fungi</taxon>
        <taxon>Dikarya</taxon>
        <taxon>Basidiomycota</taxon>
        <taxon>Pucciniomycotina</taxon>
        <taxon>Pucciniomycetes</taxon>
        <taxon>Pucciniales</taxon>
        <taxon>Sphaerophragmiaceae</taxon>
        <taxon>Austropuccinia</taxon>
    </lineage>
</organism>
<evidence type="ECO:0000256" key="1">
    <source>
        <dbReference type="SAM" id="MobiDB-lite"/>
    </source>
</evidence>